<name>A0ABS8TFW4_DATST</name>
<protein>
    <submittedName>
        <fullName evidence="2">Uncharacterized protein</fullName>
    </submittedName>
</protein>
<keyword evidence="3" id="KW-1185">Reference proteome</keyword>
<sequence>MSHQVPNEQLSDSLFDLMSRQVTRRLEISKISGEVASGNGSGEDPSCLPTGHPVSRQ</sequence>
<feature type="region of interest" description="Disordered" evidence="1">
    <location>
        <begin position="33"/>
        <end position="57"/>
    </location>
</feature>
<organism evidence="2 3">
    <name type="scientific">Datura stramonium</name>
    <name type="common">Jimsonweed</name>
    <name type="synonym">Common thornapple</name>
    <dbReference type="NCBI Taxonomy" id="4076"/>
    <lineage>
        <taxon>Eukaryota</taxon>
        <taxon>Viridiplantae</taxon>
        <taxon>Streptophyta</taxon>
        <taxon>Embryophyta</taxon>
        <taxon>Tracheophyta</taxon>
        <taxon>Spermatophyta</taxon>
        <taxon>Magnoliopsida</taxon>
        <taxon>eudicotyledons</taxon>
        <taxon>Gunneridae</taxon>
        <taxon>Pentapetalae</taxon>
        <taxon>asterids</taxon>
        <taxon>lamiids</taxon>
        <taxon>Solanales</taxon>
        <taxon>Solanaceae</taxon>
        <taxon>Solanoideae</taxon>
        <taxon>Datureae</taxon>
        <taxon>Datura</taxon>
    </lineage>
</organism>
<accession>A0ABS8TFW4</accession>
<evidence type="ECO:0000313" key="2">
    <source>
        <dbReference type="EMBL" id="MCD7470023.1"/>
    </source>
</evidence>
<dbReference type="EMBL" id="JACEIK010001521">
    <property type="protein sequence ID" value="MCD7470023.1"/>
    <property type="molecule type" value="Genomic_DNA"/>
</dbReference>
<reference evidence="2 3" key="1">
    <citation type="journal article" date="2021" name="BMC Genomics">
        <title>Datura genome reveals duplications of psychoactive alkaloid biosynthetic genes and high mutation rate following tissue culture.</title>
        <authorList>
            <person name="Rajewski A."/>
            <person name="Carter-House D."/>
            <person name="Stajich J."/>
            <person name="Litt A."/>
        </authorList>
    </citation>
    <scope>NUCLEOTIDE SEQUENCE [LARGE SCALE GENOMIC DNA]</scope>
    <source>
        <strain evidence="2">AR-01</strain>
    </source>
</reference>
<dbReference type="Proteomes" id="UP000823775">
    <property type="component" value="Unassembled WGS sequence"/>
</dbReference>
<feature type="non-terminal residue" evidence="2">
    <location>
        <position position="57"/>
    </location>
</feature>
<evidence type="ECO:0000256" key="1">
    <source>
        <dbReference type="SAM" id="MobiDB-lite"/>
    </source>
</evidence>
<evidence type="ECO:0000313" key="3">
    <source>
        <dbReference type="Proteomes" id="UP000823775"/>
    </source>
</evidence>
<gene>
    <name evidence="2" type="ORF">HAX54_009583</name>
</gene>
<proteinExistence type="predicted"/>
<comment type="caution">
    <text evidence="2">The sequence shown here is derived from an EMBL/GenBank/DDBJ whole genome shotgun (WGS) entry which is preliminary data.</text>
</comment>